<evidence type="ECO:0000256" key="1">
    <source>
        <dbReference type="ARBA" id="ARBA00009374"/>
    </source>
</evidence>
<dbReference type="PANTHER" id="PTHR46443:SF3">
    <property type="entry name" value="PROTEIN MARD1"/>
    <property type="match status" value="1"/>
</dbReference>
<dbReference type="Proteomes" id="UP000467840">
    <property type="component" value="Chromosome 5"/>
</dbReference>
<evidence type="ECO:0000256" key="4">
    <source>
        <dbReference type="PROSITE-ProRule" id="PRU01131"/>
    </source>
</evidence>
<protein>
    <recommendedName>
        <fullName evidence="5">FLZ-type domain-containing protein</fullName>
    </recommendedName>
</protein>
<evidence type="ECO:0000313" key="7">
    <source>
        <dbReference type="Proteomes" id="UP000467840"/>
    </source>
</evidence>
<reference evidence="6 7" key="1">
    <citation type="journal article" date="2020" name="Mol. Plant">
        <title>The Chromosome-Based Rubber Tree Genome Provides New Insights into Spurge Genome Evolution and Rubber Biosynthesis.</title>
        <authorList>
            <person name="Liu J."/>
            <person name="Shi C."/>
            <person name="Shi C.C."/>
            <person name="Li W."/>
            <person name="Zhang Q.J."/>
            <person name="Zhang Y."/>
            <person name="Li K."/>
            <person name="Lu H.F."/>
            <person name="Shi C."/>
            <person name="Zhu S.T."/>
            <person name="Xiao Z.Y."/>
            <person name="Nan H."/>
            <person name="Yue Y."/>
            <person name="Zhu X.G."/>
            <person name="Wu Y."/>
            <person name="Hong X.N."/>
            <person name="Fan G.Y."/>
            <person name="Tong Y."/>
            <person name="Zhang D."/>
            <person name="Mao C.L."/>
            <person name="Liu Y.L."/>
            <person name="Hao S.J."/>
            <person name="Liu W.Q."/>
            <person name="Lv M.Q."/>
            <person name="Zhang H.B."/>
            <person name="Liu Y."/>
            <person name="Hu-Tang G.R."/>
            <person name="Wang J.P."/>
            <person name="Wang J.H."/>
            <person name="Sun Y.H."/>
            <person name="Ni S.B."/>
            <person name="Chen W.B."/>
            <person name="Zhang X.C."/>
            <person name="Jiao Y.N."/>
            <person name="Eichler E.E."/>
            <person name="Li G.H."/>
            <person name="Liu X."/>
            <person name="Gao L.Z."/>
        </authorList>
    </citation>
    <scope>NUCLEOTIDE SEQUENCE [LARGE SCALE GENOMIC DNA]</scope>
    <source>
        <strain evidence="7">cv. GT1</strain>
        <tissue evidence="6">Leaf</tissue>
    </source>
</reference>
<evidence type="ECO:0000259" key="5">
    <source>
        <dbReference type="PROSITE" id="PS51795"/>
    </source>
</evidence>
<evidence type="ECO:0000256" key="3">
    <source>
        <dbReference type="ARBA" id="ARBA00022771"/>
    </source>
</evidence>
<organism evidence="6 7">
    <name type="scientific">Hevea brasiliensis</name>
    <name type="common">Para rubber tree</name>
    <name type="synonym">Siphonia brasiliensis</name>
    <dbReference type="NCBI Taxonomy" id="3981"/>
    <lineage>
        <taxon>Eukaryota</taxon>
        <taxon>Viridiplantae</taxon>
        <taxon>Streptophyta</taxon>
        <taxon>Embryophyta</taxon>
        <taxon>Tracheophyta</taxon>
        <taxon>Spermatophyta</taxon>
        <taxon>Magnoliopsida</taxon>
        <taxon>eudicotyledons</taxon>
        <taxon>Gunneridae</taxon>
        <taxon>Pentapetalae</taxon>
        <taxon>rosids</taxon>
        <taxon>fabids</taxon>
        <taxon>Malpighiales</taxon>
        <taxon>Euphorbiaceae</taxon>
        <taxon>Crotonoideae</taxon>
        <taxon>Micrandreae</taxon>
        <taxon>Hevea</taxon>
    </lineage>
</organism>
<proteinExistence type="inferred from homology"/>
<comment type="caution">
    <text evidence="6">The sequence shown here is derived from an EMBL/GenBank/DDBJ whole genome shotgun (WGS) entry which is preliminary data.</text>
</comment>
<evidence type="ECO:0000256" key="2">
    <source>
        <dbReference type="ARBA" id="ARBA00022723"/>
    </source>
</evidence>
<comment type="similarity">
    <text evidence="1">Belongs to the FLZ family.</text>
</comment>
<keyword evidence="7" id="KW-1185">Reference proteome</keyword>
<evidence type="ECO:0000313" key="6">
    <source>
        <dbReference type="EMBL" id="KAF2325214.1"/>
    </source>
</evidence>
<name>A0A6A6NJ42_HEVBR</name>
<dbReference type="EMBL" id="JAAGAX010000001">
    <property type="protein sequence ID" value="KAF2325214.1"/>
    <property type="molecule type" value="Genomic_DNA"/>
</dbReference>
<keyword evidence="3" id="KW-0863">Zinc-finger</keyword>
<dbReference type="InterPro" id="IPR007650">
    <property type="entry name" value="Zf-FLZ_dom"/>
</dbReference>
<keyword evidence="2" id="KW-0479">Metal-binding</keyword>
<dbReference type="AlphaFoldDB" id="A0A6A6NJ42"/>
<dbReference type="PANTHER" id="PTHR46443">
    <property type="entry name" value="FCS-LIKE ZINC FINGER 8"/>
    <property type="match status" value="1"/>
</dbReference>
<accession>A0A6A6NJ42</accession>
<dbReference type="GO" id="GO:0008270">
    <property type="term" value="F:zinc ion binding"/>
    <property type="evidence" value="ECO:0007669"/>
    <property type="project" value="UniProtKB-KW"/>
</dbReference>
<feature type="domain" description="FLZ-type" evidence="5">
    <location>
        <begin position="160"/>
        <end position="204"/>
    </location>
</feature>
<dbReference type="Pfam" id="PF04570">
    <property type="entry name" value="zf-FLZ"/>
    <property type="match status" value="1"/>
</dbReference>
<dbReference type="InterPro" id="IPR044593">
    <property type="entry name" value="FLZ8/MARD1"/>
</dbReference>
<feature type="zinc finger region" description="FLZ-type" evidence="4">
    <location>
        <begin position="160"/>
        <end position="204"/>
    </location>
</feature>
<dbReference type="PROSITE" id="PS51795">
    <property type="entry name" value="ZF_FLZ"/>
    <property type="match status" value="1"/>
</dbReference>
<keyword evidence="3" id="KW-0862">Zinc</keyword>
<sequence length="210" mass="23279">MNQFKSPKVFSENQHSWDKLDAKGIGVALIDEKPCEMNNNPFSKPSNRIVFFGSSLRVQVPPVANFMFSPTESPKSPADFGIKTRNCQLSASEASNSGIQTNASPRVLTGCIPMSEIELSEDYTCVISYGPNPKTTHIFDNCVLENYCSLSGKSNAVPRSFLSFCPTCKKNLEQTNDIFIYRGEKAFCSQECRYQEMVLDGVANSELKDA</sequence>
<gene>
    <name evidence="6" type="ORF">GH714_025338</name>
</gene>